<dbReference type="EMBL" id="CM008978">
    <property type="protein sequence ID" value="PNW70883.1"/>
    <property type="molecule type" value="Genomic_DNA"/>
</dbReference>
<organism evidence="1 2">
    <name type="scientific">Chlamydomonas reinhardtii</name>
    <name type="common">Chlamydomonas smithii</name>
    <dbReference type="NCBI Taxonomy" id="3055"/>
    <lineage>
        <taxon>Eukaryota</taxon>
        <taxon>Viridiplantae</taxon>
        <taxon>Chlorophyta</taxon>
        <taxon>core chlorophytes</taxon>
        <taxon>Chlorophyceae</taxon>
        <taxon>CS clade</taxon>
        <taxon>Chlamydomonadales</taxon>
        <taxon>Chlamydomonadaceae</taxon>
        <taxon>Chlamydomonas</taxon>
    </lineage>
</organism>
<accession>A0A2K3CRH4</accession>
<gene>
    <name evidence="1" type="ORF">CHLRE_17g737353v5</name>
</gene>
<dbReference type="KEGG" id="cre:CHLRE_17g737353v5"/>
<reference evidence="1 2" key="1">
    <citation type="journal article" date="2007" name="Science">
        <title>The Chlamydomonas genome reveals the evolution of key animal and plant functions.</title>
        <authorList>
            <person name="Merchant S.S."/>
            <person name="Prochnik S.E."/>
            <person name="Vallon O."/>
            <person name="Harris E.H."/>
            <person name="Karpowicz S.J."/>
            <person name="Witman G.B."/>
            <person name="Terry A."/>
            <person name="Salamov A."/>
            <person name="Fritz-Laylin L.K."/>
            <person name="Marechal-Drouard L."/>
            <person name="Marshall W.F."/>
            <person name="Qu L.H."/>
            <person name="Nelson D.R."/>
            <person name="Sanderfoot A.A."/>
            <person name="Spalding M.H."/>
            <person name="Kapitonov V.V."/>
            <person name="Ren Q."/>
            <person name="Ferris P."/>
            <person name="Lindquist E."/>
            <person name="Shapiro H."/>
            <person name="Lucas S.M."/>
            <person name="Grimwood J."/>
            <person name="Schmutz J."/>
            <person name="Cardol P."/>
            <person name="Cerutti H."/>
            <person name="Chanfreau G."/>
            <person name="Chen C.L."/>
            <person name="Cognat V."/>
            <person name="Croft M.T."/>
            <person name="Dent R."/>
            <person name="Dutcher S."/>
            <person name="Fernandez E."/>
            <person name="Fukuzawa H."/>
            <person name="Gonzalez-Ballester D."/>
            <person name="Gonzalez-Halphen D."/>
            <person name="Hallmann A."/>
            <person name="Hanikenne M."/>
            <person name="Hippler M."/>
            <person name="Inwood W."/>
            <person name="Jabbari K."/>
            <person name="Kalanon M."/>
            <person name="Kuras R."/>
            <person name="Lefebvre P.A."/>
            <person name="Lemaire S.D."/>
            <person name="Lobanov A.V."/>
            <person name="Lohr M."/>
            <person name="Manuell A."/>
            <person name="Meier I."/>
            <person name="Mets L."/>
            <person name="Mittag M."/>
            <person name="Mittelmeier T."/>
            <person name="Moroney J.V."/>
            <person name="Moseley J."/>
            <person name="Napoli C."/>
            <person name="Nedelcu A.M."/>
            <person name="Niyogi K."/>
            <person name="Novoselov S.V."/>
            <person name="Paulsen I.T."/>
            <person name="Pazour G."/>
            <person name="Purton S."/>
            <person name="Ral J.P."/>
            <person name="Riano-Pachon D.M."/>
            <person name="Riekhof W."/>
            <person name="Rymarquis L."/>
            <person name="Schroda M."/>
            <person name="Stern D."/>
            <person name="Umen J."/>
            <person name="Willows R."/>
            <person name="Wilson N."/>
            <person name="Zimmer S.L."/>
            <person name="Allmer J."/>
            <person name="Balk J."/>
            <person name="Bisova K."/>
            <person name="Chen C.J."/>
            <person name="Elias M."/>
            <person name="Gendler K."/>
            <person name="Hauser C."/>
            <person name="Lamb M.R."/>
            <person name="Ledford H."/>
            <person name="Long J.C."/>
            <person name="Minagawa J."/>
            <person name="Page M.D."/>
            <person name="Pan J."/>
            <person name="Pootakham W."/>
            <person name="Roje S."/>
            <person name="Rose A."/>
            <person name="Stahlberg E."/>
            <person name="Terauchi A.M."/>
            <person name="Yang P."/>
            <person name="Ball S."/>
            <person name="Bowler C."/>
            <person name="Dieckmann C.L."/>
            <person name="Gladyshev V.N."/>
            <person name="Green P."/>
            <person name="Jorgensen R."/>
            <person name="Mayfield S."/>
            <person name="Mueller-Roeber B."/>
            <person name="Rajamani S."/>
            <person name="Sayre R.T."/>
            <person name="Brokstein P."/>
            <person name="Dubchak I."/>
            <person name="Goodstein D."/>
            <person name="Hornick L."/>
            <person name="Huang Y.W."/>
            <person name="Jhaveri J."/>
            <person name="Luo Y."/>
            <person name="Martinez D."/>
            <person name="Ngau W.C."/>
            <person name="Otillar B."/>
            <person name="Poliakov A."/>
            <person name="Porter A."/>
            <person name="Szajkowski L."/>
            <person name="Werner G."/>
            <person name="Zhou K."/>
            <person name="Grigoriev I.V."/>
            <person name="Rokhsar D.S."/>
            <person name="Grossman A.R."/>
        </authorList>
    </citation>
    <scope>NUCLEOTIDE SEQUENCE [LARGE SCALE GENOMIC DNA]</scope>
    <source>
        <strain evidence="2">CC-503</strain>
    </source>
</reference>
<proteinExistence type="predicted"/>
<name>A0A2K3CRH4_CHLRE</name>
<dbReference type="InParanoid" id="A0A2K3CRH4"/>
<sequence>MTTSTDCRPVPHPHEDCLGCHGQPPAASRAASVTRTFTLVPNVLERLWSEVDQHVRGGPARVAGRQ</sequence>
<dbReference type="GeneID" id="66057142"/>
<evidence type="ECO:0000313" key="2">
    <source>
        <dbReference type="Proteomes" id="UP000006906"/>
    </source>
</evidence>
<evidence type="ECO:0000313" key="1">
    <source>
        <dbReference type="EMBL" id="PNW70883.1"/>
    </source>
</evidence>
<keyword evidence="2" id="KW-1185">Reference proteome</keyword>
<dbReference type="RefSeq" id="XP_042915033.1">
    <property type="nucleotide sequence ID" value="XM_043072574.1"/>
</dbReference>
<dbReference type="AlphaFoldDB" id="A0A2K3CRH4"/>
<protein>
    <submittedName>
        <fullName evidence="1">Uncharacterized protein</fullName>
    </submittedName>
</protein>
<dbReference type="Proteomes" id="UP000006906">
    <property type="component" value="Chromosome 17"/>
</dbReference>
<dbReference type="Gramene" id="PNW70883">
    <property type="protein sequence ID" value="PNW70883"/>
    <property type="gene ID" value="CHLRE_17g737353v5"/>
</dbReference>